<name>A0A401RUX6_CHIPU</name>
<evidence type="ECO:0000313" key="2">
    <source>
        <dbReference type="EMBL" id="GCC21916.1"/>
    </source>
</evidence>
<gene>
    <name evidence="2" type="ORF">chiPu_0000299</name>
</gene>
<dbReference type="Proteomes" id="UP000287033">
    <property type="component" value="Unassembled WGS sequence"/>
</dbReference>
<feature type="region of interest" description="Disordered" evidence="1">
    <location>
        <begin position="22"/>
        <end position="68"/>
    </location>
</feature>
<evidence type="ECO:0000256" key="1">
    <source>
        <dbReference type="SAM" id="MobiDB-lite"/>
    </source>
</evidence>
<sequence length="123" mass="13733">MSSRPVVLEHLQHSSLAPIHVHLPSPWQRRRRRALSNRNNPGKDGSTNLSERAFLPARPPGRSSACPMGKSIVSSSVKLRQFPAAVELLETGSQTGSRQQAAPHPHTKRYSHKLQRWTFSISL</sequence>
<reference evidence="2 3" key="1">
    <citation type="journal article" date="2018" name="Nat. Ecol. Evol.">
        <title>Shark genomes provide insights into elasmobranch evolution and the origin of vertebrates.</title>
        <authorList>
            <person name="Hara Y"/>
            <person name="Yamaguchi K"/>
            <person name="Onimaru K"/>
            <person name="Kadota M"/>
            <person name="Koyanagi M"/>
            <person name="Keeley SD"/>
            <person name="Tatsumi K"/>
            <person name="Tanaka K"/>
            <person name="Motone F"/>
            <person name="Kageyama Y"/>
            <person name="Nozu R"/>
            <person name="Adachi N"/>
            <person name="Nishimura O"/>
            <person name="Nakagawa R"/>
            <person name="Tanegashima C"/>
            <person name="Kiyatake I"/>
            <person name="Matsumoto R"/>
            <person name="Murakumo K"/>
            <person name="Nishida K"/>
            <person name="Terakita A"/>
            <person name="Kuratani S"/>
            <person name="Sato K"/>
            <person name="Hyodo S Kuraku.S."/>
        </authorList>
    </citation>
    <scope>NUCLEOTIDE SEQUENCE [LARGE SCALE GENOMIC DNA]</scope>
</reference>
<comment type="caution">
    <text evidence="2">The sequence shown here is derived from an EMBL/GenBank/DDBJ whole genome shotgun (WGS) entry which is preliminary data.</text>
</comment>
<evidence type="ECO:0000313" key="3">
    <source>
        <dbReference type="Proteomes" id="UP000287033"/>
    </source>
</evidence>
<accession>A0A401RUX6</accession>
<dbReference type="AlphaFoldDB" id="A0A401RUX6"/>
<organism evidence="2 3">
    <name type="scientific">Chiloscyllium punctatum</name>
    <name type="common">Brownbanded bambooshark</name>
    <name type="synonym">Hemiscyllium punctatum</name>
    <dbReference type="NCBI Taxonomy" id="137246"/>
    <lineage>
        <taxon>Eukaryota</taxon>
        <taxon>Metazoa</taxon>
        <taxon>Chordata</taxon>
        <taxon>Craniata</taxon>
        <taxon>Vertebrata</taxon>
        <taxon>Chondrichthyes</taxon>
        <taxon>Elasmobranchii</taxon>
        <taxon>Galeomorphii</taxon>
        <taxon>Galeoidea</taxon>
        <taxon>Orectolobiformes</taxon>
        <taxon>Hemiscylliidae</taxon>
        <taxon>Chiloscyllium</taxon>
    </lineage>
</organism>
<keyword evidence="3" id="KW-1185">Reference proteome</keyword>
<feature type="compositionally biased region" description="Polar residues" evidence="1">
    <location>
        <begin position="36"/>
        <end position="50"/>
    </location>
</feature>
<protein>
    <submittedName>
        <fullName evidence="2">Uncharacterized protein</fullName>
    </submittedName>
</protein>
<dbReference type="EMBL" id="BEZZ01000003">
    <property type="protein sequence ID" value="GCC21916.1"/>
    <property type="molecule type" value="Genomic_DNA"/>
</dbReference>
<proteinExistence type="predicted"/>
<feature type="region of interest" description="Disordered" evidence="1">
    <location>
        <begin position="91"/>
        <end position="111"/>
    </location>
</feature>
<feature type="compositionally biased region" description="Polar residues" evidence="1">
    <location>
        <begin position="91"/>
        <end position="100"/>
    </location>
</feature>